<accession>A0A1H0F1H7</accession>
<dbReference type="Proteomes" id="UP000242957">
    <property type="component" value="Unassembled WGS sequence"/>
</dbReference>
<keyword evidence="2" id="KW-1185">Reference proteome</keyword>
<evidence type="ECO:0008006" key="3">
    <source>
        <dbReference type="Google" id="ProtNLM"/>
    </source>
</evidence>
<gene>
    <name evidence="1" type="ORF">SAMN05216193_10620</name>
</gene>
<reference evidence="2" key="1">
    <citation type="submission" date="2016-10" db="EMBL/GenBank/DDBJ databases">
        <authorList>
            <person name="Varghese N."/>
            <person name="Submissions S."/>
        </authorList>
    </citation>
    <scope>NUCLEOTIDE SEQUENCE [LARGE SCALE GENOMIC DNA]</scope>
    <source>
        <strain evidence="2">JCM 21621</strain>
    </source>
</reference>
<organism evidence="1 2">
    <name type="scientific">Pseudomonas jinjuensis</name>
    <dbReference type="NCBI Taxonomy" id="198616"/>
    <lineage>
        <taxon>Bacteria</taxon>
        <taxon>Pseudomonadati</taxon>
        <taxon>Pseudomonadota</taxon>
        <taxon>Gammaproteobacteria</taxon>
        <taxon>Pseudomonadales</taxon>
        <taxon>Pseudomonadaceae</taxon>
        <taxon>Pseudomonas</taxon>
    </lineage>
</organism>
<evidence type="ECO:0000313" key="1">
    <source>
        <dbReference type="EMBL" id="SDN88527.1"/>
    </source>
</evidence>
<dbReference type="EMBL" id="FNIJ01000006">
    <property type="protein sequence ID" value="SDN88527.1"/>
    <property type="molecule type" value="Genomic_DNA"/>
</dbReference>
<proteinExistence type="predicted"/>
<evidence type="ECO:0000313" key="2">
    <source>
        <dbReference type="Proteomes" id="UP000242957"/>
    </source>
</evidence>
<dbReference type="RefSeq" id="WP_084310701.1">
    <property type="nucleotide sequence ID" value="NZ_FNIJ01000006.1"/>
</dbReference>
<sequence>MTDQPTHQPGRRLLHTRQVTCTGYLRDDGLIEVEGRLLDTKPSDMVDVYRTVRAGEPLHQMRVVMVVDEEFVIRKVSAVTEAAPTPECPGIASAYAALEGLRIGPGFTRRVKERMGGIQGCTHLTELLGPMATTLYQSSMPLQVEAMRQRAVAEPGYEPPRPFVIGACHAYRADGEPARRLQEQWSNWRRQAMAGTAETE</sequence>
<dbReference type="AlphaFoldDB" id="A0A1H0F1H7"/>
<protein>
    <recommendedName>
        <fullName evidence="3">DUF2889 domain-containing protein</fullName>
    </recommendedName>
</protein>
<dbReference type="Pfam" id="PF11136">
    <property type="entry name" value="DUF2889"/>
    <property type="match status" value="1"/>
</dbReference>
<dbReference type="InterPro" id="IPR021312">
    <property type="entry name" value="DUF2889"/>
</dbReference>
<dbReference type="OrthoDB" id="6862397at2"/>
<dbReference type="STRING" id="198616.SAMN05216193_10620"/>
<name>A0A1H0F1H7_9PSED</name>